<protein>
    <submittedName>
        <fullName evidence="1">Uncharacterized protein</fullName>
    </submittedName>
</protein>
<feature type="non-terminal residue" evidence="1">
    <location>
        <position position="1"/>
    </location>
</feature>
<dbReference type="EMBL" id="UINC01021513">
    <property type="protein sequence ID" value="SVA89207.1"/>
    <property type="molecule type" value="Genomic_DNA"/>
</dbReference>
<name>A0A381ZKF9_9ZZZZ</name>
<accession>A0A381ZKF9</accession>
<organism evidence="1">
    <name type="scientific">marine metagenome</name>
    <dbReference type="NCBI Taxonomy" id="408172"/>
    <lineage>
        <taxon>unclassified sequences</taxon>
        <taxon>metagenomes</taxon>
        <taxon>ecological metagenomes</taxon>
    </lineage>
</organism>
<reference evidence="1" key="1">
    <citation type="submission" date="2018-05" db="EMBL/GenBank/DDBJ databases">
        <authorList>
            <person name="Lanie J.A."/>
            <person name="Ng W.-L."/>
            <person name="Kazmierczak K.M."/>
            <person name="Andrzejewski T.M."/>
            <person name="Davidsen T.M."/>
            <person name="Wayne K.J."/>
            <person name="Tettelin H."/>
            <person name="Glass J.I."/>
            <person name="Rusch D."/>
            <person name="Podicherti R."/>
            <person name="Tsui H.-C.T."/>
            <person name="Winkler M.E."/>
        </authorList>
    </citation>
    <scope>NUCLEOTIDE SEQUENCE</scope>
</reference>
<gene>
    <name evidence="1" type="ORF">METZ01_LOCUS142061</name>
</gene>
<evidence type="ECO:0000313" key="1">
    <source>
        <dbReference type="EMBL" id="SVA89207.1"/>
    </source>
</evidence>
<dbReference type="AlphaFoldDB" id="A0A381ZKF9"/>
<sequence length="64" mass="7531">KNNSSSRYGDYDRLELYSYHFDWVLSVWLDEYSIGVDSPIEPPPANEKIAKFTRLLYLTTTKAR</sequence>
<proteinExistence type="predicted"/>